<sequence>MIGMVLLSSWPAAPAGFHGKVPARADFIAAGLPPAVLAGWDSWLQQALSASQARLGAAWEACYLAAPLWRFVLSGGVCGPLPLIGVLMPSMDAVGRCFPLMLGRQLDGKADLLALLVGSGAFFAAAEAQALRALEGGFDPLRLGERLPPPAAAPCRLPPRAVEGAGHWVPLPALSAAPAALAALAGAPAAPPDGPYGLWCTTGAPHLAPGVALTQGLVPPAAFAALLDGAWPQHGWSVAAPARPDAAEWDRDI</sequence>
<dbReference type="Gene3D" id="3.40.1730.10">
    <property type="entry name" value="pa0076 domain"/>
    <property type="match status" value="1"/>
</dbReference>
<organism evidence="1 2">
    <name type="scientific">Teichococcus wenyumeiae</name>
    <dbReference type="NCBI Taxonomy" id="2478470"/>
    <lineage>
        <taxon>Bacteria</taxon>
        <taxon>Pseudomonadati</taxon>
        <taxon>Pseudomonadota</taxon>
        <taxon>Alphaproteobacteria</taxon>
        <taxon>Acetobacterales</taxon>
        <taxon>Roseomonadaceae</taxon>
        <taxon>Roseomonas</taxon>
    </lineage>
</organism>
<gene>
    <name evidence="1" type="primary">tagF</name>
    <name evidence="1" type="ORF">EBE87_22780</name>
</gene>
<dbReference type="PIRSF" id="PIRSF029287">
    <property type="entry name" value="UCP029287"/>
    <property type="match status" value="1"/>
</dbReference>
<evidence type="ECO:0000313" key="2">
    <source>
        <dbReference type="Proteomes" id="UP000274097"/>
    </source>
</evidence>
<keyword evidence="2" id="KW-1185">Reference proteome</keyword>
<name>A0ABX9VDV4_9PROT</name>
<dbReference type="Pfam" id="PF09867">
    <property type="entry name" value="TagF_N"/>
    <property type="match status" value="1"/>
</dbReference>
<dbReference type="Proteomes" id="UP000274097">
    <property type="component" value="Unassembled WGS sequence"/>
</dbReference>
<comment type="caution">
    <text evidence="1">The sequence shown here is derived from an EMBL/GenBank/DDBJ whole genome shotgun (WGS) entry which is preliminary data.</text>
</comment>
<dbReference type="InterPro" id="IPR017748">
    <property type="entry name" value="TagF"/>
</dbReference>
<accession>A0ABX9VDV4</accession>
<protein>
    <submittedName>
        <fullName evidence="1">Type VI secretion system-associated protein TagF</fullName>
    </submittedName>
</protein>
<evidence type="ECO:0000313" key="1">
    <source>
        <dbReference type="EMBL" id="RMI17401.1"/>
    </source>
</evidence>
<dbReference type="InterPro" id="IPR038225">
    <property type="entry name" value="TagF_sf"/>
</dbReference>
<proteinExistence type="predicted"/>
<dbReference type="EMBL" id="RFLX01000030">
    <property type="protein sequence ID" value="RMI17401.1"/>
    <property type="molecule type" value="Genomic_DNA"/>
</dbReference>
<reference evidence="1 2" key="1">
    <citation type="submission" date="2018-10" db="EMBL/GenBank/DDBJ databases">
        <title>Roseomonas sp. nov., isolated from feces of Tibetan antelopes in the Qinghai-Tibet plateau, China.</title>
        <authorList>
            <person name="Tian Z."/>
        </authorList>
    </citation>
    <scope>NUCLEOTIDE SEQUENCE [LARGE SCALE GENOMIC DNA]</scope>
    <source>
        <strain evidence="1 2">Z23</strain>
    </source>
</reference>
<dbReference type="NCBIfam" id="TIGR03373">
    <property type="entry name" value="VI_minor_4"/>
    <property type="match status" value="1"/>
</dbReference>